<dbReference type="InterPro" id="IPR011701">
    <property type="entry name" value="MFS"/>
</dbReference>
<dbReference type="GO" id="GO:0022857">
    <property type="term" value="F:transmembrane transporter activity"/>
    <property type="evidence" value="ECO:0007669"/>
    <property type="project" value="InterPro"/>
</dbReference>
<evidence type="ECO:0000256" key="1">
    <source>
        <dbReference type="ARBA" id="ARBA00004141"/>
    </source>
</evidence>
<feature type="transmembrane region" description="Helical" evidence="3">
    <location>
        <begin position="126"/>
        <end position="153"/>
    </location>
</feature>
<feature type="transmembrane region" description="Helical" evidence="3">
    <location>
        <begin position="512"/>
        <end position="533"/>
    </location>
</feature>
<dbReference type="EMBL" id="CAXIEN010000011">
    <property type="protein sequence ID" value="CAL1264227.1"/>
    <property type="molecule type" value="Genomic_DNA"/>
</dbReference>
<evidence type="ECO:0000256" key="3">
    <source>
        <dbReference type="SAM" id="Phobius"/>
    </source>
</evidence>
<feature type="region of interest" description="Disordered" evidence="2">
    <location>
        <begin position="697"/>
        <end position="726"/>
    </location>
</feature>
<feature type="compositionally biased region" description="Polar residues" evidence="2">
    <location>
        <begin position="8"/>
        <end position="30"/>
    </location>
</feature>
<reference evidence="5 6" key="1">
    <citation type="submission" date="2024-04" db="EMBL/GenBank/DDBJ databases">
        <authorList>
            <person name="Rising A."/>
            <person name="Reimegard J."/>
            <person name="Sonavane S."/>
            <person name="Akerstrom W."/>
            <person name="Nylinder S."/>
            <person name="Hedman E."/>
            <person name="Kallberg Y."/>
        </authorList>
    </citation>
    <scope>NUCLEOTIDE SEQUENCE [LARGE SCALE GENOMIC DNA]</scope>
</reference>
<dbReference type="InterPro" id="IPR036259">
    <property type="entry name" value="MFS_trans_sf"/>
</dbReference>
<evidence type="ECO:0000256" key="2">
    <source>
        <dbReference type="SAM" id="MobiDB-lite"/>
    </source>
</evidence>
<keyword evidence="3" id="KW-0472">Membrane</keyword>
<feature type="transmembrane region" description="Helical" evidence="3">
    <location>
        <begin position="391"/>
        <end position="411"/>
    </location>
</feature>
<feature type="transmembrane region" description="Helical" evidence="3">
    <location>
        <begin position="258"/>
        <end position="280"/>
    </location>
</feature>
<proteinExistence type="predicted"/>
<dbReference type="PANTHER" id="PTHR11360:SF251">
    <property type="entry name" value="MAJOR FACILITATOR SUPERFAMILY (MFS) PROFILE DOMAIN-CONTAINING PROTEIN"/>
    <property type="match status" value="1"/>
</dbReference>
<dbReference type="Proteomes" id="UP001497382">
    <property type="component" value="Unassembled WGS sequence"/>
</dbReference>
<dbReference type="Gene3D" id="1.20.1250.20">
    <property type="entry name" value="MFS general substrate transporter like domains"/>
    <property type="match status" value="1"/>
</dbReference>
<dbReference type="GO" id="GO:0016020">
    <property type="term" value="C:membrane"/>
    <property type="evidence" value="ECO:0007669"/>
    <property type="project" value="UniProtKB-SubCell"/>
</dbReference>
<feature type="transmembrane region" description="Helical" evidence="3">
    <location>
        <begin position="355"/>
        <end position="376"/>
    </location>
</feature>
<feature type="region of interest" description="Disordered" evidence="2">
    <location>
        <begin position="1"/>
        <end position="59"/>
    </location>
</feature>
<dbReference type="Pfam" id="PF07690">
    <property type="entry name" value="MFS_1"/>
    <property type="match status" value="1"/>
</dbReference>
<sequence>MNDMEASDSFNQQDNWDLPSSSVSSGQLTDDPTKPYRKKYRSKSAVSNDPRSPYYTSQGLANEESMKLGGRFTKAQSVSCVPGYDCHQYASKCQLPFNGGIAGLNLSPNDPKAATIRQHYYPEGGWGYVVCVCAFLVEVISGGIQASFGLLLITIMSTFSKETTLINTVLVGVSCMSVSLLLTPVVVSLGRRKSPRLLAILGGLVCALGCLFSSFASQLHQLHFSCGVVLGAGLGLTRSTATLMVGQYFKKRRELVEVFVVSGSGTGTAVVPLLVAHAISTLGWRLGLQAITGLVSLTFLLGIFYRPASLYHPQRRAILHLKGLQKRSKAKDKGTQKEKPPFFDLTVLRSRTVQILIAGSAFSAFGVHVPFFLLMYQGHEEGLPSGALLRLQAYMGLASVLGSVAFGFIVVKNSLQCFIARQYLSQASLFMMAGSLLAFVSLQGYSGFVLFTLVYGFFHGGYMYALKTFVFEKVRARNFARAWGFVLGSQAIPTLIGVPLTGYLTKTRGERVGLYFACACIFIGGLLLFFIDLHKRNVKRQKSNTVGSGSDIEHVERRAYLSRRVTLQELANSRILAKHKISNELLHKQELTCISEEVIMENIFDDYVDDCITSCNKEEKYLMLSEFENNLINTQESSSVSQEVRKLAQERKISSSSPPLLEHCPNCFRVVPIDGSITCGFSDDLTDVPTKTHVSRSSAKKLTASRKKEKKNSLQNDIIDEVTSSM</sequence>
<feature type="domain" description="Major facilitator superfamily (MFS) profile" evidence="4">
    <location>
        <begin position="127"/>
        <end position="536"/>
    </location>
</feature>
<keyword evidence="3" id="KW-0812">Transmembrane</keyword>
<accession>A0AAV1YYM0</accession>
<feature type="transmembrane region" description="Helical" evidence="3">
    <location>
        <begin position="482"/>
        <end position="500"/>
    </location>
</feature>
<dbReference type="PROSITE" id="PS50850">
    <property type="entry name" value="MFS"/>
    <property type="match status" value="1"/>
</dbReference>
<dbReference type="PANTHER" id="PTHR11360">
    <property type="entry name" value="MONOCARBOXYLATE TRANSPORTER"/>
    <property type="match status" value="1"/>
</dbReference>
<feature type="transmembrane region" description="Helical" evidence="3">
    <location>
        <begin position="165"/>
        <end position="190"/>
    </location>
</feature>
<evidence type="ECO:0000313" key="5">
    <source>
        <dbReference type="EMBL" id="CAL1264227.1"/>
    </source>
</evidence>
<feature type="transmembrane region" description="Helical" evidence="3">
    <location>
        <begin position="197"/>
        <end position="216"/>
    </location>
</feature>
<comment type="caution">
    <text evidence="5">The sequence shown here is derived from an EMBL/GenBank/DDBJ whole genome shotgun (WGS) entry which is preliminary data.</text>
</comment>
<dbReference type="InterPro" id="IPR020846">
    <property type="entry name" value="MFS_dom"/>
</dbReference>
<dbReference type="CDD" id="cd17352">
    <property type="entry name" value="MFS_MCT_SLC16"/>
    <property type="match status" value="1"/>
</dbReference>
<evidence type="ECO:0000313" key="6">
    <source>
        <dbReference type="Proteomes" id="UP001497382"/>
    </source>
</evidence>
<dbReference type="InterPro" id="IPR050327">
    <property type="entry name" value="Proton-linked_MCT"/>
</dbReference>
<dbReference type="AlphaFoldDB" id="A0AAV1YYM0"/>
<evidence type="ECO:0000259" key="4">
    <source>
        <dbReference type="PROSITE" id="PS50850"/>
    </source>
</evidence>
<gene>
    <name evidence="5" type="ORF">LARSCL_LOCUS1903</name>
</gene>
<feature type="transmembrane region" description="Helical" evidence="3">
    <location>
        <begin position="222"/>
        <end position="246"/>
    </location>
</feature>
<comment type="subcellular location">
    <subcellularLocation>
        <location evidence="1">Membrane</location>
        <topology evidence="1">Multi-pass membrane protein</topology>
    </subcellularLocation>
</comment>
<keyword evidence="6" id="KW-1185">Reference proteome</keyword>
<organism evidence="5 6">
    <name type="scientific">Larinioides sclopetarius</name>
    <dbReference type="NCBI Taxonomy" id="280406"/>
    <lineage>
        <taxon>Eukaryota</taxon>
        <taxon>Metazoa</taxon>
        <taxon>Ecdysozoa</taxon>
        <taxon>Arthropoda</taxon>
        <taxon>Chelicerata</taxon>
        <taxon>Arachnida</taxon>
        <taxon>Araneae</taxon>
        <taxon>Araneomorphae</taxon>
        <taxon>Entelegynae</taxon>
        <taxon>Araneoidea</taxon>
        <taxon>Araneidae</taxon>
        <taxon>Larinioides</taxon>
    </lineage>
</organism>
<keyword evidence="3" id="KW-1133">Transmembrane helix</keyword>
<feature type="compositionally biased region" description="Polar residues" evidence="2">
    <location>
        <begin position="44"/>
        <end position="59"/>
    </location>
</feature>
<dbReference type="SUPFAM" id="SSF103473">
    <property type="entry name" value="MFS general substrate transporter"/>
    <property type="match status" value="1"/>
</dbReference>
<name>A0AAV1YYM0_9ARAC</name>
<feature type="transmembrane region" description="Helical" evidence="3">
    <location>
        <begin position="286"/>
        <end position="305"/>
    </location>
</feature>
<feature type="transmembrane region" description="Helical" evidence="3">
    <location>
        <begin position="423"/>
        <end position="442"/>
    </location>
</feature>
<protein>
    <recommendedName>
        <fullName evidence="4">Major facilitator superfamily (MFS) profile domain-containing protein</fullName>
    </recommendedName>
</protein>
<feature type="transmembrane region" description="Helical" evidence="3">
    <location>
        <begin position="448"/>
        <end position="470"/>
    </location>
</feature>